<evidence type="ECO:0000256" key="1">
    <source>
        <dbReference type="ARBA" id="ARBA00005466"/>
    </source>
</evidence>
<reference evidence="4 5" key="1">
    <citation type="submission" date="2024-09" db="EMBL/GenBank/DDBJ databases">
        <authorList>
            <person name="Sun Q."/>
            <person name="Mori K."/>
        </authorList>
    </citation>
    <scope>NUCLEOTIDE SEQUENCE [LARGE SCALE GENOMIC DNA]</scope>
    <source>
        <strain evidence="4 5">TBRC 1432</strain>
    </source>
</reference>
<gene>
    <name evidence="4" type="ORF">ACFFH7_44825</name>
</gene>
<dbReference type="InterPro" id="IPR016166">
    <property type="entry name" value="FAD-bd_PCMH"/>
</dbReference>
<feature type="domain" description="FAD-binding PCMH-type" evidence="3">
    <location>
        <begin position="17"/>
        <end position="174"/>
    </location>
</feature>
<proteinExistence type="inferred from homology"/>
<evidence type="ECO:0000313" key="4">
    <source>
        <dbReference type="EMBL" id="MFC0548698.1"/>
    </source>
</evidence>
<dbReference type="Proteomes" id="UP001589810">
    <property type="component" value="Unassembled WGS sequence"/>
</dbReference>
<accession>A0ABV6N828</accession>
<dbReference type="EMBL" id="JBHLUD010000019">
    <property type="protein sequence ID" value="MFC0548698.1"/>
    <property type="molecule type" value="Genomic_DNA"/>
</dbReference>
<comment type="similarity">
    <text evidence="1">Belongs to the oxygen-dependent FAD-linked oxidoreductase family.</text>
</comment>
<dbReference type="PANTHER" id="PTHR13878">
    <property type="entry name" value="GULONOLACTONE OXIDASE"/>
    <property type="match status" value="1"/>
</dbReference>
<keyword evidence="2" id="KW-0560">Oxidoreductase</keyword>
<dbReference type="Pfam" id="PF01565">
    <property type="entry name" value="FAD_binding_4"/>
    <property type="match status" value="1"/>
</dbReference>
<dbReference type="InterPro" id="IPR016167">
    <property type="entry name" value="FAD-bd_PCMH_sub1"/>
</dbReference>
<keyword evidence="5" id="KW-1185">Reference proteome</keyword>
<sequence length="254" mass="26324">MGDEAALDRVSTDFGGMIRRRPEAVLVPSAAADIAAVLRDGTPVTARGRGHSTHGKSLVDSGVVVDMAGLGAVHRVVPGYAVVDGGASWRTVVEATLPHGLTPPVVPDFLDLSVGGTLSLGGTSHVDNLLELEVVTGTGSVVTCAPGSDLFRAVLGGLGQCGIITRATIALVPAPEVVRRLNVRYPDTVALNAAQQELVLSGQCDYVEGLILQDDGWSQILEAFGDKDFTVSGNTVLTTPLLRVPDNRGQGIFP</sequence>
<dbReference type="Gene3D" id="3.30.465.10">
    <property type="match status" value="1"/>
</dbReference>
<dbReference type="PANTHER" id="PTHR13878:SF53">
    <property type="entry name" value="CYTOKININ DEHYDROGENASE 6"/>
    <property type="match status" value="1"/>
</dbReference>
<comment type="caution">
    <text evidence="4">The sequence shown here is derived from an EMBL/GenBank/DDBJ whole genome shotgun (WGS) entry which is preliminary data.</text>
</comment>
<dbReference type="SUPFAM" id="SSF56176">
    <property type="entry name" value="FAD-binding/transporter-associated domain-like"/>
    <property type="match status" value="1"/>
</dbReference>
<dbReference type="Gene3D" id="3.30.43.10">
    <property type="entry name" value="Uridine Diphospho-n-acetylenolpyruvylglucosamine Reductase, domain 2"/>
    <property type="match status" value="1"/>
</dbReference>
<dbReference type="InterPro" id="IPR036318">
    <property type="entry name" value="FAD-bd_PCMH-like_sf"/>
</dbReference>
<dbReference type="InterPro" id="IPR006094">
    <property type="entry name" value="Oxid_FAD_bind_N"/>
</dbReference>
<dbReference type="RefSeq" id="WP_273941890.1">
    <property type="nucleotide sequence ID" value="NZ_CP097263.1"/>
</dbReference>
<dbReference type="InterPro" id="IPR050432">
    <property type="entry name" value="FAD-linked_Oxidoreductases_BP"/>
</dbReference>
<dbReference type="PROSITE" id="PS51387">
    <property type="entry name" value="FAD_PCMH"/>
    <property type="match status" value="1"/>
</dbReference>
<evidence type="ECO:0000259" key="3">
    <source>
        <dbReference type="PROSITE" id="PS51387"/>
    </source>
</evidence>
<organism evidence="4 5">
    <name type="scientific">Kutzneria chonburiensis</name>
    <dbReference type="NCBI Taxonomy" id="1483604"/>
    <lineage>
        <taxon>Bacteria</taxon>
        <taxon>Bacillati</taxon>
        <taxon>Actinomycetota</taxon>
        <taxon>Actinomycetes</taxon>
        <taxon>Pseudonocardiales</taxon>
        <taxon>Pseudonocardiaceae</taxon>
        <taxon>Kutzneria</taxon>
    </lineage>
</organism>
<evidence type="ECO:0000256" key="2">
    <source>
        <dbReference type="ARBA" id="ARBA00023002"/>
    </source>
</evidence>
<name>A0ABV6N828_9PSEU</name>
<protein>
    <submittedName>
        <fullName evidence="4">FAD-binding protein</fullName>
    </submittedName>
</protein>
<dbReference type="InterPro" id="IPR016169">
    <property type="entry name" value="FAD-bd_PCMH_sub2"/>
</dbReference>
<evidence type="ECO:0000313" key="5">
    <source>
        <dbReference type="Proteomes" id="UP001589810"/>
    </source>
</evidence>